<evidence type="ECO:0000256" key="1">
    <source>
        <dbReference type="SAM" id="Coils"/>
    </source>
</evidence>
<evidence type="ECO:0008006" key="4">
    <source>
        <dbReference type="Google" id="ProtNLM"/>
    </source>
</evidence>
<keyword evidence="1" id="KW-0175">Coiled coil</keyword>
<organism evidence="2 3">
    <name type="scientific">Trichinella pseudospiralis</name>
    <name type="common">Parasitic roundworm</name>
    <dbReference type="NCBI Taxonomy" id="6337"/>
    <lineage>
        <taxon>Eukaryota</taxon>
        <taxon>Metazoa</taxon>
        <taxon>Ecdysozoa</taxon>
        <taxon>Nematoda</taxon>
        <taxon>Enoplea</taxon>
        <taxon>Dorylaimia</taxon>
        <taxon>Trichinellida</taxon>
        <taxon>Trichinellidae</taxon>
        <taxon>Trichinella</taxon>
    </lineage>
</organism>
<accession>A0A0V1KF00</accession>
<dbReference type="SUPFAM" id="SSF47459">
    <property type="entry name" value="HLH, helix-loop-helix DNA-binding domain"/>
    <property type="match status" value="1"/>
</dbReference>
<evidence type="ECO:0000313" key="2">
    <source>
        <dbReference type="EMBL" id="KRZ45413.1"/>
    </source>
</evidence>
<name>A0A0V1KF00_TRIPS</name>
<sequence length="724" mass="81006">MFNRPSGQTGRIFHNLVTFSYRNTQNILQTRYTSLINSMSHAENTGLTEDRRLLQRRKRFRLSSKISKLAELIPSDVLPPRRSQHGIIAAACNFIMQLLDQKNQAENYADEVKRLKDHIASLEARCQQLSAECEKSSSVVLSDSKDEQTLEDFTNSIQGALPSDCSTVKNEQKKESSEVRPHAAPCVILINSSAKARRRRIQNPLYPTVRNCRAIVPKPDKDLELDIDNKPVEEDLPTLSVRNDQPVQLSLSKNDQLVNDVCRFSVKQFLKPKSNENNENVALDGPLNNANFRMKTANIASNVTLVGNVVDHRSLRTDVSIQTEKLVAVQERDFQDCKDTATSPLTFTAVEESNLDNGHHHGQTVQQQQNQLQHSVAMLLDQDPILEEQVERDLYYQRYSTANLLYNPFKETAAQSETIFTSENLTSNTNPLTMASTEEQLLMVNSGNADSNTKDIASCTAARSTTAVPFNYNFECGSFYPQTLSTVSGSSYFPSIDSLIGQNGDYVNQSRQQTSATVLNTGNTSATGRSISNFSIEFLHNADNTTNDHANYGKFQSDAFNNGAMIESRSFQMFDDMQPIGEYSQTAWYNNNSGYPVEQRFSANPATYCNVSTPSSKYCNRSSGKLQNFQIKSIFPEVCFLHTNDDATNNNNNSQQVAPMQMDMPIQYNNSVGTTSQYHHNNFSCESLIADDRKKNNSSLNILSSSAALHNCENIYNSSYGCLA</sequence>
<gene>
    <name evidence="2" type="ORF">T4C_10640</name>
</gene>
<proteinExistence type="predicted"/>
<comment type="caution">
    <text evidence="2">The sequence shown here is derived from an EMBL/GenBank/DDBJ whole genome shotgun (WGS) entry which is preliminary data.</text>
</comment>
<evidence type="ECO:0000313" key="3">
    <source>
        <dbReference type="Proteomes" id="UP000054826"/>
    </source>
</evidence>
<dbReference type="GO" id="GO:0046983">
    <property type="term" value="F:protein dimerization activity"/>
    <property type="evidence" value="ECO:0007669"/>
    <property type="project" value="InterPro"/>
</dbReference>
<dbReference type="InterPro" id="IPR036638">
    <property type="entry name" value="HLH_DNA-bd_sf"/>
</dbReference>
<dbReference type="AlphaFoldDB" id="A0A0V1KF00"/>
<dbReference type="EMBL" id="JYDV01000003">
    <property type="protein sequence ID" value="KRZ45413.1"/>
    <property type="molecule type" value="Genomic_DNA"/>
</dbReference>
<reference evidence="2 3" key="1">
    <citation type="submission" date="2015-01" db="EMBL/GenBank/DDBJ databases">
        <title>Evolution of Trichinella species and genotypes.</title>
        <authorList>
            <person name="Korhonen P.K."/>
            <person name="Edoardo P."/>
            <person name="Giuseppe L.R."/>
            <person name="Gasser R.B."/>
        </authorList>
    </citation>
    <scope>NUCLEOTIDE SEQUENCE [LARGE SCALE GENOMIC DNA]</scope>
    <source>
        <strain evidence="2">ISS176</strain>
    </source>
</reference>
<dbReference type="EMBL" id="JYDV01000003">
    <property type="protein sequence ID" value="KRZ45412.1"/>
    <property type="molecule type" value="Genomic_DNA"/>
</dbReference>
<feature type="coiled-coil region" evidence="1">
    <location>
        <begin position="95"/>
        <end position="139"/>
    </location>
</feature>
<dbReference type="Gene3D" id="4.10.280.10">
    <property type="entry name" value="Helix-loop-helix DNA-binding domain"/>
    <property type="match status" value="1"/>
</dbReference>
<dbReference type="Proteomes" id="UP000054826">
    <property type="component" value="Unassembled WGS sequence"/>
</dbReference>
<protein>
    <recommendedName>
        <fullName evidence="4">BHLH domain-containing protein</fullName>
    </recommendedName>
</protein>